<dbReference type="Gene3D" id="3.40.50.2000">
    <property type="entry name" value="Glycogen Phosphorylase B"/>
    <property type="match status" value="2"/>
</dbReference>
<accession>A0A7X0CF59</accession>
<reference evidence="2 3" key="1">
    <citation type="submission" date="2020-08" db="EMBL/GenBank/DDBJ databases">
        <title>The Agave Microbiome: Exploring the role of microbial communities in plant adaptations to desert environments.</title>
        <authorList>
            <person name="Partida-Martinez L.P."/>
        </authorList>
    </citation>
    <scope>NUCLEOTIDE SEQUENCE [LARGE SCALE GENOMIC DNA]</scope>
    <source>
        <strain evidence="2 3">AT3.2</strain>
    </source>
</reference>
<evidence type="ECO:0000313" key="3">
    <source>
        <dbReference type="Proteomes" id="UP000540787"/>
    </source>
</evidence>
<dbReference type="Proteomes" id="UP000540787">
    <property type="component" value="Unassembled WGS sequence"/>
</dbReference>
<keyword evidence="3" id="KW-1185">Reference proteome</keyword>
<dbReference type="GO" id="GO:0016757">
    <property type="term" value="F:glycosyltransferase activity"/>
    <property type="evidence" value="ECO:0007669"/>
    <property type="project" value="UniProtKB-ARBA"/>
</dbReference>
<keyword evidence="2" id="KW-0808">Transferase</keyword>
<organism evidence="2 3">
    <name type="scientific">Massilia aurea</name>
    <dbReference type="NCBI Taxonomy" id="373040"/>
    <lineage>
        <taxon>Bacteria</taxon>
        <taxon>Pseudomonadati</taxon>
        <taxon>Pseudomonadota</taxon>
        <taxon>Betaproteobacteria</taxon>
        <taxon>Burkholderiales</taxon>
        <taxon>Oxalobacteraceae</taxon>
        <taxon>Telluria group</taxon>
        <taxon>Massilia</taxon>
    </lineage>
</organism>
<dbReference type="RefSeq" id="WP_183555961.1">
    <property type="nucleotide sequence ID" value="NZ_JACHBX010000003.1"/>
</dbReference>
<evidence type="ECO:0000259" key="1">
    <source>
        <dbReference type="Pfam" id="PF13439"/>
    </source>
</evidence>
<dbReference type="AlphaFoldDB" id="A0A7X0CF59"/>
<dbReference type="InterPro" id="IPR017522">
    <property type="entry name" value="Sugar_tfrase_PEP-CTERM_Stp2"/>
</dbReference>
<proteinExistence type="predicted"/>
<evidence type="ECO:0000313" key="2">
    <source>
        <dbReference type="EMBL" id="MBB6134890.1"/>
    </source>
</evidence>
<dbReference type="InterPro" id="IPR028098">
    <property type="entry name" value="Glyco_trans_4-like_N"/>
</dbReference>
<dbReference type="EMBL" id="JACHBX010000003">
    <property type="protein sequence ID" value="MBB6134890.1"/>
    <property type="molecule type" value="Genomic_DNA"/>
</dbReference>
<dbReference type="NCBIfam" id="TIGR03088">
    <property type="entry name" value="stp2"/>
    <property type="match status" value="1"/>
</dbReference>
<gene>
    <name evidence="2" type="ORF">HD842_003048</name>
</gene>
<dbReference type="Pfam" id="PF13692">
    <property type="entry name" value="Glyco_trans_1_4"/>
    <property type="match status" value="1"/>
</dbReference>
<protein>
    <submittedName>
        <fullName evidence="2">Sugar transferase (PEP-CTERM/EpsH1 system associated)</fullName>
    </submittedName>
</protein>
<dbReference type="SUPFAM" id="SSF53756">
    <property type="entry name" value="UDP-Glycosyltransferase/glycogen phosphorylase"/>
    <property type="match status" value="1"/>
</dbReference>
<comment type="caution">
    <text evidence="2">The sequence shown here is derived from an EMBL/GenBank/DDBJ whole genome shotgun (WGS) entry which is preliminary data.</text>
</comment>
<name>A0A7X0CF59_9BURK</name>
<sequence>MTCTEADSAVPLVVHVLYRFEVGGLQTLLAQCINRMPAQHYRHAVICLAGHTAYASLVHRPDVQFHTLDKQPGQSFSSHRALWALLRRLRPAVLHTYNISTIEYCLTAWLAGVPLRVHAEHGRDSIEMSGRHRKYNTLRRLLVPFVDAFVPVSADLGGWLRHTVGVPERKISMIANGVDTAHFMPGPARAPGASRAIWIGTVGRIDRIKNHDGLLDAFGMLLAAFPAQQADLRLAIVGDGPLLPALRERIAREGWGRQVWLPGARDDVAEIMRGFSVFVLPSLSEGTPVTIMEAMATGLPVVASRVGGVPQLVLDGQTGLLSDPADPHSLADAIGTYIADPALAGRHGAAGRARVQAHFGVDAMVTKYDALYGRCKRPLPSSHLTNVER</sequence>
<dbReference type="PANTHER" id="PTHR12526">
    <property type="entry name" value="GLYCOSYLTRANSFERASE"/>
    <property type="match status" value="1"/>
</dbReference>
<dbReference type="Pfam" id="PF13439">
    <property type="entry name" value="Glyco_transf_4"/>
    <property type="match status" value="1"/>
</dbReference>
<feature type="domain" description="Glycosyltransferase subfamily 4-like N-terminal" evidence="1">
    <location>
        <begin position="22"/>
        <end position="181"/>
    </location>
</feature>